<evidence type="ECO:0008006" key="6">
    <source>
        <dbReference type="Google" id="ProtNLM"/>
    </source>
</evidence>
<dbReference type="EMBL" id="CP011393">
    <property type="protein sequence ID" value="ANE41004.1"/>
    <property type="molecule type" value="Genomic_DNA"/>
</dbReference>
<gene>
    <name evidence="4" type="ORF">ENT72_01055</name>
    <name evidence="3" type="ORF">ENU12_07420</name>
    <name evidence="2" type="ORF">JM64_02555</name>
</gene>
<sequence>MMALILSIVASIASFYLTRNPSYFSLIFVGLYFSFRKNDRAESLAGLNLLLIGAIAIFGKFRPYSLDGLNFVVYGTFFAIFYDILKTWYSLIPMMLLTGMGIGAIGAHKFGVKGYLLGLILIPVIFREYSLQKNSKNNSEEIKND</sequence>
<dbReference type="KEGG" id="fng:JM64_02555"/>
<evidence type="ECO:0000256" key="1">
    <source>
        <dbReference type="SAM" id="Phobius"/>
    </source>
</evidence>
<feature type="transmembrane region" description="Helical" evidence="1">
    <location>
        <begin position="105"/>
        <end position="126"/>
    </location>
</feature>
<evidence type="ECO:0000313" key="2">
    <source>
        <dbReference type="EMBL" id="ANE41004.1"/>
    </source>
</evidence>
<accession>A0A172T211</accession>
<organism evidence="2 5">
    <name type="scientific">Fervidobacterium pennivorans</name>
    <dbReference type="NCBI Taxonomy" id="93466"/>
    <lineage>
        <taxon>Bacteria</taxon>
        <taxon>Thermotogati</taxon>
        <taxon>Thermotogota</taxon>
        <taxon>Thermotogae</taxon>
        <taxon>Thermotogales</taxon>
        <taxon>Fervidobacteriaceae</taxon>
        <taxon>Fervidobacterium</taxon>
    </lineage>
</organism>
<dbReference type="AlphaFoldDB" id="A0A172T211"/>
<feature type="transmembrane region" description="Helical" evidence="1">
    <location>
        <begin position="43"/>
        <end position="61"/>
    </location>
</feature>
<feature type="transmembrane region" description="Helical" evidence="1">
    <location>
        <begin position="68"/>
        <end position="85"/>
    </location>
</feature>
<dbReference type="OrthoDB" id="47600at2"/>
<evidence type="ECO:0000313" key="4">
    <source>
        <dbReference type="EMBL" id="HGU41505.1"/>
    </source>
</evidence>
<reference evidence="2 5" key="1">
    <citation type="submission" date="2014-08" db="EMBL/GenBank/DDBJ databases">
        <title>Fervidobacterium pennivorans DYC genome.</title>
        <authorList>
            <person name="Wushke S."/>
        </authorList>
    </citation>
    <scope>NUCLEOTIDE SEQUENCE [LARGE SCALE GENOMIC DNA]</scope>
    <source>
        <strain evidence="2 5">DYC</strain>
    </source>
</reference>
<name>A0A172T211_FERPE</name>
<dbReference type="EMBL" id="DSZT01000035">
    <property type="protein sequence ID" value="HGU41505.1"/>
    <property type="molecule type" value="Genomic_DNA"/>
</dbReference>
<keyword evidence="1" id="KW-1133">Transmembrane helix</keyword>
<reference evidence="3" key="2">
    <citation type="journal article" date="2020" name="mSystems">
        <title>Genome- and Community-Level Interaction Insights into Carbon Utilization and Element Cycling Functions of Hydrothermarchaeota in Hydrothermal Sediment.</title>
        <authorList>
            <person name="Zhou Z."/>
            <person name="Liu Y."/>
            <person name="Xu W."/>
            <person name="Pan J."/>
            <person name="Luo Z.H."/>
            <person name="Li M."/>
        </authorList>
    </citation>
    <scope>NUCLEOTIDE SEQUENCE [LARGE SCALE GENOMIC DNA]</scope>
    <source>
        <strain evidence="4">SpSt-604</strain>
        <strain evidence="3">SpSt-640</strain>
    </source>
</reference>
<dbReference type="Proteomes" id="UP000077096">
    <property type="component" value="Chromosome"/>
</dbReference>
<dbReference type="PATRIC" id="fig|93466.3.peg.562"/>
<proteinExistence type="predicted"/>
<evidence type="ECO:0000313" key="5">
    <source>
        <dbReference type="Proteomes" id="UP000077096"/>
    </source>
</evidence>
<protein>
    <recommendedName>
        <fullName evidence="6">Glycosyltransferase RgtA/B/C/D-like domain-containing protein</fullName>
    </recommendedName>
</protein>
<keyword evidence="1" id="KW-0472">Membrane</keyword>
<evidence type="ECO:0000313" key="3">
    <source>
        <dbReference type="EMBL" id="HGQ77713.1"/>
    </source>
</evidence>
<dbReference type="EMBL" id="DTBH01000152">
    <property type="protein sequence ID" value="HGQ77713.1"/>
    <property type="molecule type" value="Genomic_DNA"/>
</dbReference>
<keyword evidence="1" id="KW-0812">Transmembrane</keyword>